<dbReference type="Pfam" id="PF07687">
    <property type="entry name" value="M20_dimer"/>
    <property type="match status" value="1"/>
</dbReference>
<evidence type="ECO:0000313" key="4">
    <source>
        <dbReference type="Proteomes" id="UP001595846"/>
    </source>
</evidence>
<dbReference type="CDD" id="cd03884">
    <property type="entry name" value="M20_bAS"/>
    <property type="match status" value="1"/>
</dbReference>
<gene>
    <name evidence="3" type="ORF">ACFOUR_14500</name>
</gene>
<dbReference type="PANTHER" id="PTHR32494">
    <property type="entry name" value="ALLANTOATE DEIMINASE-RELATED"/>
    <property type="match status" value="1"/>
</dbReference>
<dbReference type="PANTHER" id="PTHR32494:SF5">
    <property type="entry name" value="ALLANTOATE AMIDOHYDROLASE"/>
    <property type="match status" value="1"/>
</dbReference>
<evidence type="ECO:0000259" key="2">
    <source>
        <dbReference type="Pfam" id="PF07687"/>
    </source>
</evidence>
<organism evidence="3 4">
    <name type="scientific">Halovivax cerinus</name>
    <dbReference type="NCBI Taxonomy" id="1487865"/>
    <lineage>
        <taxon>Archaea</taxon>
        <taxon>Methanobacteriati</taxon>
        <taxon>Methanobacteriota</taxon>
        <taxon>Stenosarchaea group</taxon>
        <taxon>Halobacteria</taxon>
        <taxon>Halobacteriales</taxon>
        <taxon>Natrialbaceae</taxon>
        <taxon>Halovivax</taxon>
    </lineage>
</organism>
<dbReference type="InterPro" id="IPR036264">
    <property type="entry name" value="Bact_exopeptidase_dim_dom"/>
</dbReference>
<reference evidence="3 4" key="1">
    <citation type="journal article" date="2019" name="Int. J. Syst. Evol. Microbiol.">
        <title>The Global Catalogue of Microorganisms (GCM) 10K type strain sequencing project: providing services to taxonomists for standard genome sequencing and annotation.</title>
        <authorList>
            <consortium name="The Broad Institute Genomics Platform"/>
            <consortium name="The Broad Institute Genome Sequencing Center for Infectious Disease"/>
            <person name="Wu L."/>
            <person name="Ma J."/>
        </authorList>
    </citation>
    <scope>NUCLEOTIDE SEQUENCE [LARGE SCALE GENOMIC DNA]</scope>
    <source>
        <strain evidence="3 4">IBRC-M 10256</strain>
    </source>
</reference>
<dbReference type="InterPro" id="IPR011650">
    <property type="entry name" value="Peptidase_M20_dimer"/>
</dbReference>
<keyword evidence="1 3" id="KW-0378">Hydrolase</keyword>
<proteinExistence type="predicted"/>
<dbReference type="RefSeq" id="WP_256533083.1">
    <property type="nucleotide sequence ID" value="NZ_CP101824.1"/>
</dbReference>
<dbReference type="InterPro" id="IPR002933">
    <property type="entry name" value="Peptidase_M20"/>
</dbReference>
<dbReference type="Proteomes" id="UP001595846">
    <property type="component" value="Unassembled WGS sequence"/>
</dbReference>
<dbReference type="Gene3D" id="3.30.70.360">
    <property type="match status" value="1"/>
</dbReference>
<name>A0ABD5NS90_9EURY</name>
<comment type="caution">
    <text evidence="3">The sequence shown here is derived from an EMBL/GenBank/DDBJ whole genome shotgun (WGS) entry which is preliminary data.</text>
</comment>
<sequence length="417" mass="43616">MTVEQDRLRADIEANATFGAVETEAGHGRTVYAGTEANRRARDRLVERMEDADLDVVVDPVGTILGVWTPPTADPDAAPVVAGSHLDSVPQGGIFDGPLGVYAALEAVRSLQAREVAVERPIGVVSFTEEEGARFGGGMLGSAVATGQRRVEDALALEDDEGVTLADALDGIGYRGETAIDASEWDAFLELHVEQDTRLEAADVPAGIVTTITGIAQADARFDGEANHAGATPMDARRDALAAASEFVLAVEEAGRTEADAGDNTAVATVGSAAVAPNGTNVVPGAVDLGVDVRDVERGSMERIFARLDDALDSIADERLVDTSFERVLDVDPAPMSDRCRDALESGAEAAGVETMAMHSGAAHDAMRVSRVTDAGMLFAPSRDGLSHNPREWTDWADCAAATRVLERAIGVLGSAE</sequence>
<accession>A0ABD5NS90</accession>
<dbReference type="Pfam" id="PF01546">
    <property type="entry name" value="Peptidase_M20"/>
    <property type="match status" value="1"/>
</dbReference>
<dbReference type="NCBIfam" id="TIGR01879">
    <property type="entry name" value="hydantase"/>
    <property type="match status" value="1"/>
</dbReference>
<feature type="domain" description="Peptidase M20 dimerisation" evidence="2">
    <location>
        <begin position="213"/>
        <end position="317"/>
    </location>
</feature>
<dbReference type="GO" id="GO:0016787">
    <property type="term" value="F:hydrolase activity"/>
    <property type="evidence" value="ECO:0007669"/>
    <property type="project" value="UniProtKB-KW"/>
</dbReference>
<evidence type="ECO:0000313" key="3">
    <source>
        <dbReference type="EMBL" id="MFC3959570.1"/>
    </source>
</evidence>
<dbReference type="Gene3D" id="3.40.630.10">
    <property type="entry name" value="Zn peptidases"/>
    <property type="match status" value="1"/>
</dbReference>
<dbReference type="NCBIfam" id="NF006771">
    <property type="entry name" value="PRK09290.1-5"/>
    <property type="match status" value="1"/>
</dbReference>
<dbReference type="SUPFAM" id="SSF53187">
    <property type="entry name" value="Zn-dependent exopeptidases"/>
    <property type="match status" value="1"/>
</dbReference>
<dbReference type="GeneID" id="73902195"/>
<dbReference type="InterPro" id="IPR010158">
    <property type="entry name" value="Amidase_Cbmase"/>
</dbReference>
<dbReference type="AlphaFoldDB" id="A0ABD5NS90"/>
<dbReference type="EMBL" id="JBHSAQ010000013">
    <property type="protein sequence ID" value="MFC3959570.1"/>
    <property type="molecule type" value="Genomic_DNA"/>
</dbReference>
<dbReference type="SUPFAM" id="SSF55031">
    <property type="entry name" value="Bacterial exopeptidase dimerisation domain"/>
    <property type="match status" value="1"/>
</dbReference>
<dbReference type="PIRSF" id="PIRSF001235">
    <property type="entry name" value="Amidase_carbamoylase"/>
    <property type="match status" value="1"/>
</dbReference>
<evidence type="ECO:0000256" key="1">
    <source>
        <dbReference type="ARBA" id="ARBA00022801"/>
    </source>
</evidence>
<protein>
    <submittedName>
        <fullName evidence="3">Zn-dependent hydrolase</fullName>
    </submittedName>
</protein>
<keyword evidence="4" id="KW-1185">Reference proteome</keyword>